<dbReference type="EMBL" id="SGWQ01000006">
    <property type="protein sequence ID" value="RZS36829.1"/>
    <property type="molecule type" value="Genomic_DNA"/>
</dbReference>
<dbReference type="InterPro" id="IPR003699">
    <property type="entry name" value="QueA"/>
</dbReference>
<keyword evidence="2 5" id="KW-0808">Transferase</keyword>
<dbReference type="Gene3D" id="3.40.1780.10">
    <property type="entry name" value="QueA-like"/>
    <property type="match status" value="2"/>
</dbReference>
<protein>
    <submittedName>
        <fullName evidence="5">S-adenosylmethionine:tRNA ribosyltransferase-isomerase</fullName>
    </submittedName>
</protein>
<keyword evidence="1" id="KW-0963">Cytoplasm</keyword>
<keyword evidence="3" id="KW-0949">S-adenosyl-L-methionine</keyword>
<dbReference type="Proteomes" id="UP000294257">
    <property type="component" value="Unassembled WGS sequence"/>
</dbReference>
<dbReference type="OrthoDB" id="9783887at2"/>
<evidence type="ECO:0000256" key="2">
    <source>
        <dbReference type="ARBA" id="ARBA00022679"/>
    </source>
</evidence>
<accession>A0A4Q7KJU8</accession>
<organism evidence="5 6">
    <name type="scientific">Herbihabitans rhizosphaerae</name>
    <dbReference type="NCBI Taxonomy" id="1872711"/>
    <lineage>
        <taxon>Bacteria</taxon>
        <taxon>Bacillati</taxon>
        <taxon>Actinomycetota</taxon>
        <taxon>Actinomycetes</taxon>
        <taxon>Pseudonocardiales</taxon>
        <taxon>Pseudonocardiaceae</taxon>
        <taxon>Herbihabitans</taxon>
    </lineage>
</organism>
<keyword evidence="4" id="KW-0671">Queuosine biosynthesis</keyword>
<evidence type="ECO:0000256" key="1">
    <source>
        <dbReference type="ARBA" id="ARBA00022490"/>
    </source>
</evidence>
<dbReference type="PANTHER" id="PTHR30307">
    <property type="entry name" value="S-ADENOSYLMETHIONINE:TRNA RIBOSYLTRANSFERASE-ISOMERASE"/>
    <property type="match status" value="1"/>
</dbReference>
<dbReference type="SUPFAM" id="SSF111337">
    <property type="entry name" value="QueA-like"/>
    <property type="match status" value="1"/>
</dbReference>
<comment type="caution">
    <text evidence="5">The sequence shown here is derived from an EMBL/GenBank/DDBJ whole genome shotgun (WGS) entry which is preliminary data.</text>
</comment>
<dbReference type="PANTHER" id="PTHR30307:SF0">
    <property type="entry name" value="S-ADENOSYLMETHIONINE:TRNA RIBOSYLTRANSFERASE-ISOMERASE"/>
    <property type="match status" value="1"/>
</dbReference>
<evidence type="ECO:0000256" key="3">
    <source>
        <dbReference type="ARBA" id="ARBA00022691"/>
    </source>
</evidence>
<keyword evidence="5" id="KW-0413">Isomerase</keyword>
<dbReference type="AlphaFoldDB" id="A0A4Q7KJU8"/>
<dbReference type="InterPro" id="IPR036100">
    <property type="entry name" value="QueA_sf"/>
</dbReference>
<proteinExistence type="predicted"/>
<reference evidence="5 6" key="1">
    <citation type="submission" date="2019-02" db="EMBL/GenBank/DDBJ databases">
        <title>Genomic Encyclopedia of Type Strains, Phase IV (KMG-IV): sequencing the most valuable type-strain genomes for metagenomic binning, comparative biology and taxonomic classification.</title>
        <authorList>
            <person name="Goeker M."/>
        </authorList>
    </citation>
    <scope>NUCLEOTIDE SEQUENCE [LARGE SCALE GENOMIC DNA]</scope>
    <source>
        <strain evidence="5 6">DSM 101727</strain>
    </source>
</reference>
<dbReference type="RefSeq" id="WP_130345460.1">
    <property type="nucleotide sequence ID" value="NZ_SGWQ01000006.1"/>
</dbReference>
<keyword evidence="6" id="KW-1185">Reference proteome</keyword>
<sequence>MKTLEFTLPAELEAPAPPEARGLERDGVRLLAGSAATGRVSHHRFTELPSLLKPGDVLVVNTSATLPAAVGVVGSGLVVHFSTELAHGRWLIELRRSDGKATAQYVEGMAGDRYPLPGGGSVTLREPFSTGRLWEADVDTGTVLGVRSFLRHFGSPIRYGYVRRPWPLSFYQSVFATTPGSAEMPSAARPFTDAVVTRLVSAGVEFAPLLLHTGVASPEAHERPYPERYAVSEHTARVVNQARAAGGRVIAIGTTAVRALETATGEDGVVRAASGWTELVVTPERGVRAVDGLLTGFHEPRASHLDMLAAVAGFGLLERVYAEAVAEGYLWHEFGDVNLLLP</sequence>
<dbReference type="GO" id="GO:0008616">
    <property type="term" value="P:tRNA queuosine(34) biosynthetic process"/>
    <property type="evidence" value="ECO:0007669"/>
    <property type="project" value="UniProtKB-KW"/>
</dbReference>
<dbReference type="Pfam" id="PF02547">
    <property type="entry name" value="Queuosine_synth"/>
    <property type="match status" value="1"/>
</dbReference>
<gene>
    <name evidence="5" type="ORF">EV193_10663</name>
</gene>
<evidence type="ECO:0000313" key="5">
    <source>
        <dbReference type="EMBL" id="RZS36829.1"/>
    </source>
</evidence>
<dbReference type="GO" id="GO:0051075">
    <property type="term" value="F:S-adenosylmethionine:tRNA ribosyltransferase-isomerase activity"/>
    <property type="evidence" value="ECO:0007669"/>
    <property type="project" value="TreeGrafter"/>
</dbReference>
<name>A0A4Q7KJU8_9PSEU</name>
<dbReference type="InterPro" id="IPR042118">
    <property type="entry name" value="QueA_dom1"/>
</dbReference>
<evidence type="ECO:0000256" key="4">
    <source>
        <dbReference type="ARBA" id="ARBA00022785"/>
    </source>
</evidence>
<evidence type="ECO:0000313" key="6">
    <source>
        <dbReference type="Proteomes" id="UP000294257"/>
    </source>
</evidence>